<dbReference type="SMART" id="SM00365">
    <property type="entry name" value="LRR_SD22"/>
    <property type="match status" value="3"/>
</dbReference>
<sequence>NILSKQLSNKKAYLGSQNITSLKNFDEYEIEILWLDSNPLQSLNWIQPLQLIELNIDYCQIQSLEPLNQMTSLQILSADSNLISDISFLLSLTNLKEVDLSFNQIERLDGLQNLNNLIQLDMDKNKIHDFGEVQKINQNIKKLCLKSDLEGDNNPVCGMENYVEKVLEFFVNLQFFDFDVDWKEVK</sequence>
<dbReference type="Gene3D" id="3.80.10.10">
    <property type="entry name" value="Ribonuclease Inhibitor"/>
    <property type="match status" value="2"/>
</dbReference>
<organism evidence="3">
    <name type="scientific">Trepomonas sp. PC1</name>
    <dbReference type="NCBI Taxonomy" id="1076344"/>
    <lineage>
        <taxon>Eukaryota</taxon>
        <taxon>Metamonada</taxon>
        <taxon>Diplomonadida</taxon>
        <taxon>Hexamitidae</taxon>
        <taxon>Hexamitinae</taxon>
        <taxon>Trepomonas</taxon>
    </lineage>
</organism>
<dbReference type="InterPro" id="IPR032675">
    <property type="entry name" value="LRR_dom_sf"/>
</dbReference>
<evidence type="ECO:0000313" key="3">
    <source>
        <dbReference type="EMBL" id="JAP92208.1"/>
    </source>
</evidence>
<dbReference type="SUPFAM" id="SSF52075">
    <property type="entry name" value="Outer arm dynein light chain 1"/>
    <property type="match status" value="1"/>
</dbReference>
<accession>A0A146K722</accession>
<dbReference type="AlphaFoldDB" id="A0A146K722"/>
<dbReference type="Pfam" id="PF12799">
    <property type="entry name" value="LRR_4"/>
    <property type="match status" value="1"/>
</dbReference>
<reference evidence="3" key="1">
    <citation type="submission" date="2015-07" db="EMBL/GenBank/DDBJ databases">
        <title>Adaptation to a free-living lifestyle via gene acquisitions in the diplomonad Trepomonas sp. PC1.</title>
        <authorList>
            <person name="Xu F."/>
            <person name="Jerlstrom-Hultqvist J."/>
            <person name="Kolisko M."/>
            <person name="Simpson A.G.B."/>
            <person name="Roger A.J."/>
            <person name="Svard S.G."/>
            <person name="Andersson J.O."/>
        </authorList>
    </citation>
    <scope>NUCLEOTIDE SEQUENCE</scope>
    <source>
        <strain evidence="3">PC1</strain>
    </source>
</reference>
<protein>
    <submittedName>
        <fullName evidence="3">Leucine rich repeat-containing protein</fullName>
    </submittedName>
</protein>
<feature type="non-terminal residue" evidence="3">
    <location>
        <position position="1"/>
    </location>
</feature>
<dbReference type="InterPro" id="IPR001611">
    <property type="entry name" value="Leu-rich_rpt"/>
</dbReference>
<evidence type="ECO:0000256" key="1">
    <source>
        <dbReference type="ARBA" id="ARBA00022614"/>
    </source>
</evidence>
<proteinExistence type="predicted"/>
<keyword evidence="2" id="KW-0677">Repeat</keyword>
<dbReference type="PROSITE" id="PS51450">
    <property type="entry name" value="LRR"/>
    <property type="match status" value="2"/>
</dbReference>
<dbReference type="EMBL" id="GDID01004398">
    <property type="protein sequence ID" value="JAP92208.1"/>
    <property type="molecule type" value="Transcribed_RNA"/>
</dbReference>
<keyword evidence="1" id="KW-0433">Leucine-rich repeat</keyword>
<name>A0A146K722_9EUKA</name>
<dbReference type="PANTHER" id="PTHR18849">
    <property type="entry name" value="LEUCINE RICH REPEAT PROTEIN"/>
    <property type="match status" value="1"/>
</dbReference>
<dbReference type="PANTHER" id="PTHR18849:SF0">
    <property type="entry name" value="CILIA- AND FLAGELLA-ASSOCIATED PROTEIN 410-RELATED"/>
    <property type="match status" value="1"/>
</dbReference>
<dbReference type="InterPro" id="IPR025875">
    <property type="entry name" value="Leu-rich_rpt_4"/>
</dbReference>
<evidence type="ECO:0000256" key="2">
    <source>
        <dbReference type="ARBA" id="ARBA00022737"/>
    </source>
</evidence>
<gene>
    <name evidence="3" type="ORF">TPC1_15930</name>
</gene>